<organism evidence="1 2">
    <name type="scientific">Sphenostylis stenocarpa</name>
    <dbReference type="NCBI Taxonomy" id="92480"/>
    <lineage>
        <taxon>Eukaryota</taxon>
        <taxon>Viridiplantae</taxon>
        <taxon>Streptophyta</taxon>
        <taxon>Embryophyta</taxon>
        <taxon>Tracheophyta</taxon>
        <taxon>Spermatophyta</taxon>
        <taxon>Magnoliopsida</taxon>
        <taxon>eudicotyledons</taxon>
        <taxon>Gunneridae</taxon>
        <taxon>Pentapetalae</taxon>
        <taxon>rosids</taxon>
        <taxon>fabids</taxon>
        <taxon>Fabales</taxon>
        <taxon>Fabaceae</taxon>
        <taxon>Papilionoideae</taxon>
        <taxon>50 kb inversion clade</taxon>
        <taxon>NPAAA clade</taxon>
        <taxon>indigoferoid/millettioid clade</taxon>
        <taxon>Phaseoleae</taxon>
        <taxon>Sphenostylis</taxon>
    </lineage>
</organism>
<dbReference type="AlphaFoldDB" id="A0AA86V6L6"/>
<dbReference type="Gramene" id="rna-AYBTSS11_LOCUS7869">
    <property type="protein sequence ID" value="CAJ1937172.1"/>
    <property type="gene ID" value="gene-AYBTSS11_LOCUS7869"/>
</dbReference>
<evidence type="ECO:0000313" key="1">
    <source>
        <dbReference type="EMBL" id="CAJ1937172.1"/>
    </source>
</evidence>
<dbReference type="Proteomes" id="UP001189624">
    <property type="component" value="Chromosome 3"/>
</dbReference>
<dbReference type="EMBL" id="OY731400">
    <property type="protein sequence ID" value="CAJ1937172.1"/>
    <property type="molecule type" value="Genomic_DNA"/>
</dbReference>
<gene>
    <name evidence="1" type="ORF">AYBTSS11_LOCUS7869</name>
</gene>
<keyword evidence="2" id="KW-1185">Reference proteome</keyword>
<sequence>MRMEKKKKKKDGLEGGKLLMALEERVRKREEKEEPRIGDDDDREGCFGRNNFGCMHAERVQEGQCDRCKRGSEVQNHM</sequence>
<name>A0AA86V6L6_9FABA</name>
<protein>
    <submittedName>
        <fullName evidence="1">Uncharacterized protein</fullName>
    </submittedName>
</protein>
<reference evidence="1" key="1">
    <citation type="submission" date="2023-10" db="EMBL/GenBank/DDBJ databases">
        <authorList>
            <person name="Domelevo Entfellner J.-B."/>
        </authorList>
    </citation>
    <scope>NUCLEOTIDE SEQUENCE</scope>
</reference>
<accession>A0AA86V6L6</accession>
<evidence type="ECO:0000313" key="2">
    <source>
        <dbReference type="Proteomes" id="UP001189624"/>
    </source>
</evidence>
<proteinExistence type="predicted"/>